<evidence type="ECO:0000256" key="2">
    <source>
        <dbReference type="ARBA" id="ARBA00009280"/>
    </source>
</evidence>
<feature type="region of interest" description="Disordered" evidence="8">
    <location>
        <begin position="415"/>
        <end position="441"/>
    </location>
</feature>
<evidence type="ECO:0000256" key="3">
    <source>
        <dbReference type="ARBA" id="ARBA00022679"/>
    </source>
</evidence>
<dbReference type="Pfam" id="PF00781">
    <property type="entry name" value="DAGK_cat"/>
    <property type="match status" value="1"/>
</dbReference>
<feature type="region of interest" description="Disordered" evidence="8">
    <location>
        <begin position="743"/>
        <end position="762"/>
    </location>
</feature>
<keyword evidence="4 7" id="KW-0547">Nucleotide-binding</keyword>
<dbReference type="InterPro" id="IPR037607">
    <property type="entry name" value="DGK"/>
</dbReference>
<organism evidence="10 11">
    <name type="scientific">Meloidogyne incognita</name>
    <name type="common">Southern root-knot nematode worm</name>
    <name type="synonym">Oxyuris incognita</name>
    <dbReference type="NCBI Taxonomy" id="6306"/>
    <lineage>
        <taxon>Eukaryota</taxon>
        <taxon>Metazoa</taxon>
        <taxon>Ecdysozoa</taxon>
        <taxon>Nematoda</taxon>
        <taxon>Chromadorea</taxon>
        <taxon>Rhabditida</taxon>
        <taxon>Tylenchina</taxon>
        <taxon>Tylenchomorpha</taxon>
        <taxon>Tylenchoidea</taxon>
        <taxon>Meloidogynidae</taxon>
        <taxon>Meloidogyninae</taxon>
        <taxon>Meloidogyne</taxon>
        <taxon>Meloidogyne incognita group</taxon>
    </lineage>
</organism>
<dbReference type="InterPro" id="IPR000756">
    <property type="entry name" value="Diacylglycerol_kin_accessory"/>
</dbReference>
<proteinExistence type="inferred from homology"/>
<feature type="region of interest" description="Disordered" evidence="8">
    <location>
        <begin position="453"/>
        <end position="526"/>
    </location>
</feature>
<feature type="compositionally biased region" description="Low complexity" evidence="8">
    <location>
        <begin position="743"/>
        <end position="756"/>
    </location>
</feature>
<dbReference type="InterPro" id="IPR056383">
    <property type="entry name" value="DGKI-like_dom"/>
</dbReference>
<accession>A0A914KM07</accession>
<dbReference type="FunFam" id="2.60.200.40:FF:000012">
    <property type="entry name" value="Diacylglycerol kinase"/>
    <property type="match status" value="1"/>
</dbReference>
<comment type="catalytic activity">
    <reaction evidence="1 7">
        <text>a 1,2-diacyl-sn-glycerol + ATP = a 1,2-diacyl-sn-glycero-3-phosphate + ADP + H(+)</text>
        <dbReference type="Rhea" id="RHEA:10272"/>
        <dbReference type="ChEBI" id="CHEBI:15378"/>
        <dbReference type="ChEBI" id="CHEBI:17815"/>
        <dbReference type="ChEBI" id="CHEBI:30616"/>
        <dbReference type="ChEBI" id="CHEBI:58608"/>
        <dbReference type="ChEBI" id="CHEBI:456216"/>
        <dbReference type="EC" id="2.7.1.107"/>
    </reaction>
</comment>
<dbReference type="InterPro" id="IPR001206">
    <property type="entry name" value="Diacylglycerol_kinase_cat_dom"/>
</dbReference>
<dbReference type="GO" id="GO:0005886">
    <property type="term" value="C:plasma membrane"/>
    <property type="evidence" value="ECO:0007669"/>
    <property type="project" value="TreeGrafter"/>
</dbReference>
<dbReference type="GO" id="GO:0005524">
    <property type="term" value="F:ATP binding"/>
    <property type="evidence" value="ECO:0007669"/>
    <property type="project" value="UniProtKB-KW"/>
</dbReference>
<name>A0A914KM07_MELIC</name>
<dbReference type="SMART" id="SM00046">
    <property type="entry name" value="DAGKc"/>
    <property type="match status" value="1"/>
</dbReference>
<feature type="region of interest" description="Disordered" evidence="8">
    <location>
        <begin position="1560"/>
        <end position="1604"/>
    </location>
</feature>
<evidence type="ECO:0000256" key="7">
    <source>
        <dbReference type="RuleBase" id="RU361128"/>
    </source>
</evidence>
<dbReference type="CDD" id="cd20855">
    <property type="entry name" value="C1_DGK_typeIV_rpt2"/>
    <property type="match status" value="1"/>
</dbReference>
<evidence type="ECO:0000256" key="8">
    <source>
        <dbReference type="SAM" id="MobiDB-lite"/>
    </source>
</evidence>
<dbReference type="InterPro" id="IPR017438">
    <property type="entry name" value="ATP-NAD_kinase_N"/>
</dbReference>
<evidence type="ECO:0000256" key="1">
    <source>
        <dbReference type="ARBA" id="ARBA00001383"/>
    </source>
</evidence>
<dbReference type="InterPro" id="IPR016064">
    <property type="entry name" value="NAD/diacylglycerol_kinase_sf"/>
</dbReference>
<feature type="region of interest" description="Disordered" evidence="8">
    <location>
        <begin position="858"/>
        <end position="893"/>
    </location>
</feature>
<evidence type="ECO:0000256" key="6">
    <source>
        <dbReference type="ARBA" id="ARBA00022840"/>
    </source>
</evidence>
<dbReference type="GO" id="GO:0004143">
    <property type="term" value="F:ATP-dependent diacylglycerol kinase activity"/>
    <property type="evidence" value="ECO:0007669"/>
    <property type="project" value="UniProtKB-EC"/>
</dbReference>
<dbReference type="WBParaSite" id="Minc3s00046g02498">
    <property type="protein sequence ID" value="Minc3s00046g02498"/>
    <property type="gene ID" value="Minc3s00046g02498"/>
</dbReference>
<evidence type="ECO:0000256" key="5">
    <source>
        <dbReference type="ARBA" id="ARBA00022777"/>
    </source>
</evidence>
<feature type="compositionally biased region" description="Low complexity" evidence="8">
    <location>
        <begin position="1566"/>
        <end position="1580"/>
    </location>
</feature>
<feature type="compositionally biased region" description="Polar residues" evidence="8">
    <location>
        <begin position="150"/>
        <end position="178"/>
    </location>
</feature>
<feature type="region of interest" description="Disordered" evidence="8">
    <location>
        <begin position="332"/>
        <end position="351"/>
    </location>
</feature>
<keyword evidence="3 7" id="KW-0808">Transferase</keyword>
<protein>
    <recommendedName>
        <fullName evidence="7">Diacylglycerol kinase</fullName>
        <shortName evidence="7">DAG kinase</shortName>
        <ecNumber evidence="7">2.7.1.107</ecNumber>
    </recommendedName>
</protein>
<dbReference type="EC" id="2.7.1.107" evidence="7"/>
<dbReference type="CDD" id="cd20802">
    <property type="entry name" value="C1_DGK_typeIV_rpt1"/>
    <property type="match status" value="1"/>
</dbReference>
<evidence type="ECO:0000313" key="11">
    <source>
        <dbReference type="WBParaSite" id="Minc3s00046g02498"/>
    </source>
</evidence>
<feature type="compositionally biased region" description="Polar residues" evidence="8">
    <location>
        <begin position="501"/>
        <end position="512"/>
    </location>
</feature>
<feature type="domain" description="DAGKc" evidence="9">
    <location>
        <begin position="1172"/>
        <end position="1309"/>
    </location>
</feature>
<reference evidence="11" key="1">
    <citation type="submission" date="2022-11" db="UniProtKB">
        <authorList>
            <consortium name="WormBaseParasite"/>
        </authorList>
    </citation>
    <scope>IDENTIFICATION</scope>
</reference>
<dbReference type="SUPFAM" id="SSF111331">
    <property type="entry name" value="NAD kinase/diacylglycerol kinase-like"/>
    <property type="match status" value="1"/>
</dbReference>
<dbReference type="Gene3D" id="3.40.50.10330">
    <property type="entry name" value="Probable inorganic polyphosphate/atp-NAD kinase, domain 1"/>
    <property type="match status" value="1"/>
</dbReference>
<feature type="compositionally biased region" description="Polar residues" evidence="8">
    <location>
        <begin position="1581"/>
        <end position="1604"/>
    </location>
</feature>
<sequence>MKINCQKITNTRRRQFSYQSEDTDNEKIINNEYSNNDELLTSCSSGIISENELDVIYNQERIHSLSSPELSPDELKQLFPELSDHWRIITANFAFGRMRKMKWTEDERRTAQLKITEDQQKMLNEEILLINKQLPSILLSTKNDDEEIDTQPNLEINNPSCSSQQHSPATSPGCSSTHSSRSFHLHFPSTMSSLRKSGINLVRNIPNNLRRSSIAMFQVNFLKEILFKKLIFKFWMGNVSITSFEEDSKNNNFKIQNSIQQSSTTTTTINNNILEQNEKQNFQRIRYRGFGGMTILATRKKSGITSNSNCGAAKRAMRKRILAAKSALRRLSNTSTSSNVPTSSSDLSTSTKGLFCSGEDELELWHHQTNPVKFVEEKREFKLKNILKANCENEVEDDEFCGGDNLVKEEKRKISRKEEENKEEEGEEEEKEMKIKKKKRSWAASFVPKKNSFIEVKTQEKGKEEEEEEKLLKNNNSRRKPLGPSLSWDPQQQRQIKEQRSVISSPGSQTSRSRIHSDGSTKKPSILSRENLWPFSSLGKSSLNSSEEKKENIKKQFYPQKKISTATLLGKKRKKSSSVVFCKRGNRSNSLSALSGDLLPIEDGVNKTALELNCLHCALLAEYRTSGLRAEIECAVKRLAARLTFSGSPARARRMFADHHHHQQQQQREKKALEENERQMEMLRRQMGTPDIVVSSCNSEGTPESADEGFWTNPSPQHVEGSNCGNDRWNTLNNQELTTTTITTSGIPSSLSSTNSPQHSGGGDLLIQDRRLIKNDGGNIIQMDTLKPPGFPFGIPLLSNSSPSNSSSFSPCYTSNCSSIDNGGLNQCSSPPRSNSVDLSQLRRDIELWSVSSLSSAEAGSSTGERTAGISTPGGDSIRTVRSRSFDPSGSPDCVLRRPSRIEHLSEIFRKALAKSPVVKRAAALQEQEQKRATKHRTSRYWLEEQINSSEHIWLPSCSISSSTNVDTECYLGETDCGRIGEKRRCAACHIVAHTACFPLLAKMNLNCKSTYRDCQTNRRQHCRDGQDSLYKHHWVHRWRLEGRCFHCGKSFQQKMFREKEVIAINCSWCKRSYHNKRSCFSLARFDDRCDRGILRELILPPNWLLRLSNQRRNNRLNEQQTSNNIVAISLKRNRKKYRPFIVKFLEQTTNNVGPIPLIGGTRDEASNSQQPPIQPLLAFVNPKSGGNKGAKALNTLCWLLNPRQVFDINTMNGPKYGLEIYRKITNQMRILVCGGDGTVGWLLSTLDQLNWNIYPPIAILPLGTGNDLSRSMGWGGTFSDEPLSEILQAIQTETSVTFLDRWRLDVFPLSSTNNLQQEQQSTSNNLNSPTFLNENNENKEQLNNECQTTLPLSVMNNYFSIGADAHVALQFHHSRSANPQMLNSRLKNRLAYGGLGTIDLFKRAWKDLSEYITVECDGVDITPKIREFKFHCILFHNISFYAGGTVPWGQGGDGVQESCGEVFSRPSPCDGKIEVLGFTTATLATLQMGGRGERIAQCSNVRIETIKPIPMQVDGEPCLLGPSLIHLSFHNKVPMLRREKFARLSGSAPTNNIVSMNANRRRKNSNQNNIAINSTTNNNLISEQNDGNGLNLKSNNVTSPININQHKNSKASLSAYPLNNAPSAPSPPNNVSVCVPIVVVGRHDYDTYRDSVDRLKDTGFELGTLVLEAELELSHVREKIQKMLSQHQILPYEPGKDWRFLDYVSSPEEGTFRISNQQEHCRTVADVSSLDETNSAILILDDAFPSMTVRSAAIGHELVFNPAGGKQAKTSNEKNNLMRRRIGETLRIVLSTDSQETHL</sequence>
<dbReference type="PANTHER" id="PTHR11255:SF80">
    <property type="entry name" value="EYE-SPECIFIC DIACYLGLYCEROL KINASE"/>
    <property type="match status" value="1"/>
</dbReference>
<comment type="similarity">
    <text evidence="2 7">Belongs to the eukaryotic diacylglycerol kinase family.</text>
</comment>
<feature type="compositionally biased region" description="Acidic residues" evidence="8">
    <location>
        <begin position="421"/>
        <end position="430"/>
    </location>
</feature>
<evidence type="ECO:0000313" key="10">
    <source>
        <dbReference type="Proteomes" id="UP000887563"/>
    </source>
</evidence>
<feature type="region of interest" description="Disordered" evidence="8">
    <location>
        <begin position="149"/>
        <end position="178"/>
    </location>
</feature>
<dbReference type="PANTHER" id="PTHR11255">
    <property type="entry name" value="DIACYLGLYCEROL KINASE"/>
    <property type="match status" value="1"/>
</dbReference>
<keyword evidence="5 7" id="KW-0418">Kinase</keyword>
<dbReference type="Pfam" id="PF00609">
    <property type="entry name" value="DAGK_acc"/>
    <property type="match status" value="1"/>
</dbReference>
<dbReference type="PROSITE" id="PS50146">
    <property type="entry name" value="DAGK"/>
    <property type="match status" value="1"/>
</dbReference>
<dbReference type="SMART" id="SM00045">
    <property type="entry name" value="DAGKa"/>
    <property type="match status" value="1"/>
</dbReference>
<evidence type="ECO:0000256" key="4">
    <source>
        <dbReference type="ARBA" id="ARBA00022741"/>
    </source>
</evidence>
<keyword evidence="6 7" id="KW-0067">ATP-binding</keyword>
<dbReference type="Gene3D" id="2.60.200.40">
    <property type="match status" value="1"/>
</dbReference>
<keyword evidence="10" id="KW-1185">Reference proteome</keyword>
<dbReference type="Proteomes" id="UP000887563">
    <property type="component" value="Unplaced"/>
</dbReference>
<feature type="region of interest" description="Disordered" evidence="8">
    <location>
        <begin position="696"/>
        <end position="724"/>
    </location>
</feature>
<dbReference type="GO" id="GO:0007200">
    <property type="term" value="P:phospholipase C-activating G protein-coupled receptor signaling pathway"/>
    <property type="evidence" value="ECO:0007669"/>
    <property type="project" value="InterPro"/>
</dbReference>
<dbReference type="Pfam" id="PF23578">
    <property type="entry name" value="DGKI"/>
    <property type="match status" value="1"/>
</dbReference>
<evidence type="ECO:0000259" key="9">
    <source>
        <dbReference type="PROSITE" id="PS50146"/>
    </source>
</evidence>